<dbReference type="GO" id="GO:0008194">
    <property type="term" value="F:UDP-glycosyltransferase activity"/>
    <property type="evidence" value="ECO:0007669"/>
    <property type="project" value="InterPro"/>
</dbReference>
<dbReference type="PANTHER" id="PTHR48045">
    <property type="entry name" value="UDP-GLYCOSYLTRANSFERASE 72B1"/>
    <property type="match status" value="1"/>
</dbReference>
<dbReference type="Gene3D" id="3.40.50.2000">
    <property type="entry name" value="Glycogen Phosphorylase B"/>
    <property type="match status" value="2"/>
</dbReference>
<keyword evidence="5" id="KW-1185">Reference proteome</keyword>
<dbReference type="PANTHER" id="PTHR48045:SF39">
    <property type="entry name" value="UDP-GLYCOSYLTRANSFERASE 86A1-LIKE"/>
    <property type="match status" value="1"/>
</dbReference>
<proteinExistence type="inferred from homology"/>
<keyword evidence="2" id="KW-0328">Glycosyltransferase</keyword>
<protein>
    <recommendedName>
        <fullName evidence="6">UDP-glycosyltransferases domain-containing protein</fullName>
    </recommendedName>
</protein>
<evidence type="ECO:0000256" key="3">
    <source>
        <dbReference type="ARBA" id="ARBA00022679"/>
    </source>
</evidence>
<dbReference type="Proteomes" id="UP001054252">
    <property type="component" value="Unassembled WGS sequence"/>
</dbReference>
<dbReference type="InterPro" id="IPR002213">
    <property type="entry name" value="UDP_glucos_trans"/>
</dbReference>
<evidence type="ECO:0000313" key="5">
    <source>
        <dbReference type="Proteomes" id="UP001054252"/>
    </source>
</evidence>
<dbReference type="CDD" id="cd03784">
    <property type="entry name" value="GT1_Gtf-like"/>
    <property type="match status" value="1"/>
</dbReference>
<gene>
    <name evidence="4" type="ORF">SLEP1_g13837</name>
</gene>
<sequence>MKEELSFNTKEECWSCGVQAAKVAANEKESCTKWKQMKKEELHKLQQNEKMGELHQSTVAAKCRKLSCTEVAELPRDQACCRAAKGPSMLQSCQRTQQFQELEPETIKALQDNVPFYAIGPIFPSGFTKSIVATNLWSESDCTQWLDAKPHGSVLYVSFGSYAHVTKRDLVEMANGILLSKVNFLWVIRPDVVSSDDVDPLPAGFKEEVSDRGMIITWCCQTTVLSHPAIGGFLTHCGWNSILESTWCQVPLLCYPLLTDQFTNRKLVVDDWKIGVNLSNTKIITQKEVLDNIDHLMGENLGNEFRIRIKEVKKILENALTSTGSSENNLERFIKKLEEKLKAKKIKEKKLLHPSNFGF</sequence>
<dbReference type="GO" id="GO:0016758">
    <property type="term" value="F:hexosyltransferase activity"/>
    <property type="evidence" value="ECO:0007669"/>
    <property type="project" value="UniProtKB-ARBA"/>
</dbReference>
<comment type="similarity">
    <text evidence="1">Belongs to the UDP-glycosyltransferase family.</text>
</comment>
<dbReference type="EMBL" id="BPVZ01000016">
    <property type="protein sequence ID" value="GKV01272.1"/>
    <property type="molecule type" value="Genomic_DNA"/>
</dbReference>
<evidence type="ECO:0000256" key="2">
    <source>
        <dbReference type="ARBA" id="ARBA00022676"/>
    </source>
</evidence>
<comment type="caution">
    <text evidence="4">The sequence shown here is derived from an EMBL/GenBank/DDBJ whole genome shotgun (WGS) entry which is preliminary data.</text>
</comment>
<keyword evidence="3" id="KW-0808">Transferase</keyword>
<evidence type="ECO:0008006" key="6">
    <source>
        <dbReference type="Google" id="ProtNLM"/>
    </source>
</evidence>
<evidence type="ECO:0000313" key="4">
    <source>
        <dbReference type="EMBL" id="GKV01272.1"/>
    </source>
</evidence>
<evidence type="ECO:0000256" key="1">
    <source>
        <dbReference type="ARBA" id="ARBA00009995"/>
    </source>
</evidence>
<organism evidence="4 5">
    <name type="scientific">Rubroshorea leprosula</name>
    <dbReference type="NCBI Taxonomy" id="152421"/>
    <lineage>
        <taxon>Eukaryota</taxon>
        <taxon>Viridiplantae</taxon>
        <taxon>Streptophyta</taxon>
        <taxon>Embryophyta</taxon>
        <taxon>Tracheophyta</taxon>
        <taxon>Spermatophyta</taxon>
        <taxon>Magnoliopsida</taxon>
        <taxon>eudicotyledons</taxon>
        <taxon>Gunneridae</taxon>
        <taxon>Pentapetalae</taxon>
        <taxon>rosids</taxon>
        <taxon>malvids</taxon>
        <taxon>Malvales</taxon>
        <taxon>Dipterocarpaceae</taxon>
        <taxon>Rubroshorea</taxon>
    </lineage>
</organism>
<accession>A0AAV5IR92</accession>
<name>A0AAV5IR92_9ROSI</name>
<dbReference type="FunFam" id="3.40.50.2000:FF:000078">
    <property type="entry name" value="Glycosyltransferase"/>
    <property type="match status" value="1"/>
</dbReference>
<reference evidence="4 5" key="1">
    <citation type="journal article" date="2021" name="Commun. Biol.">
        <title>The genome of Shorea leprosula (Dipterocarpaceae) highlights the ecological relevance of drought in aseasonal tropical rainforests.</title>
        <authorList>
            <person name="Ng K.K.S."/>
            <person name="Kobayashi M.J."/>
            <person name="Fawcett J.A."/>
            <person name="Hatakeyama M."/>
            <person name="Paape T."/>
            <person name="Ng C.H."/>
            <person name="Ang C.C."/>
            <person name="Tnah L.H."/>
            <person name="Lee C.T."/>
            <person name="Nishiyama T."/>
            <person name="Sese J."/>
            <person name="O'Brien M.J."/>
            <person name="Copetti D."/>
            <person name="Mohd Noor M.I."/>
            <person name="Ong R.C."/>
            <person name="Putra M."/>
            <person name="Sireger I.Z."/>
            <person name="Indrioko S."/>
            <person name="Kosugi Y."/>
            <person name="Izuno A."/>
            <person name="Isagi Y."/>
            <person name="Lee S.L."/>
            <person name="Shimizu K.K."/>
        </authorList>
    </citation>
    <scope>NUCLEOTIDE SEQUENCE [LARGE SCALE GENOMIC DNA]</scope>
    <source>
        <strain evidence="4">214</strain>
    </source>
</reference>
<dbReference type="Pfam" id="PF00201">
    <property type="entry name" value="UDPGT"/>
    <property type="match status" value="1"/>
</dbReference>
<dbReference type="AlphaFoldDB" id="A0AAV5IR92"/>
<dbReference type="SUPFAM" id="SSF53756">
    <property type="entry name" value="UDP-Glycosyltransferase/glycogen phosphorylase"/>
    <property type="match status" value="1"/>
</dbReference>